<dbReference type="EMBL" id="JAPYYP010000069">
    <property type="protein sequence ID" value="MDA5111077.1"/>
    <property type="molecule type" value="Genomic_DNA"/>
</dbReference>
<proteinExistence type="predicted"/>
<organism evidence="1 2">
    <name type="scientific">Brevibacillus thermoruber</name>
    <dbReference type="NCBI Taxonomy" id="33942"/>
    <lineage>
        <taxon>Bacteria</taxon>
        <taxon>Bacillati</taxon>
        <taxon>Bacillota</taxon>
        <taxon>Bacilli</taxon>
        <taxon>Bacillales</taxon>
        <taxon>Paenibacillaceae</taxon>
        <taxon>Brevibacillus</taxon>
    </lineage>
</organism>
<evidence type="ECO:0000313" key="2">
    <source>
        <dbReference type="Proteomes" id="UP001151071"/>
    </source>
</evidence>
<feature type="non-terminal residue" evidence="1">
    <location>
        <position position="1"/>
    </location>
</feature>
<sequence length="217" mass="23271">LRLPLRGTEGGILTEGNFTHKYGLDHKTAYDTALSYTFTGLPEGNRTYTVVGQALGINSESSPIPLGTVTTKAYPIRAEDITLTAEQGKIKGSFLTGKNAAGTKYEISDSATGEVLAFSDTNTTFELSAPNPNEKHVITIRAQDKMLNVTEPVTKEIYSLANPVSSPDLTVVGPNEVKVSFDLNGNPADTEVRIQSVKGDTYDSGWITGSEVQILDL</sequence>
<dbReference type="AlphaFoldDB" id="A0A9X3Z5K8"/>
<reference evidence="1" key="1">
    <citation type="submission" date="2022-12" db="EMBL/GenBank/DDBJ databases">
        <title>Draft genome sequence of the thermophilic strain Brevibacillus thermoruber HT42, isolated from Los Humeros, Puebla, Mexico, with biotechnological potential.</title>
        <authorList>
            <person name="Lara Sanchez J."/>
            <person name="Solis Palacios R."/>
            <person name="Bustos Baena A.S."/>
            <person name="Ruz Baez A.E."/>
            <person name="Espinosa Luna G."/>
            <person name="Oliart Ros R.M."/>
        </authorList>
    </citation>
    <scope>NUCLEOTIDE SEQUENCE</scope>
    <source>
        <strain evidence="1">HT42</strain>
    </source>
</reference>
<name>A0A9X3Z5K8_9BACL</name>
<keyword evidence="2" id="KW-1185">Reference proteome</keyword>
<comment type="caution">
    <text evidence="1">The sequence shown here is derived from an EMBL/GenBank/DDBJ whole genome shotgun (WGS) entry which is preliminary data.</text>
</comment>
<protein>
    <submittedName>
        <fullName evidence="1">Uncharacterized protein</fullName>
    </submittedName>
</protein>
<accession>A0A9X3Z5K8</accession>
<gene>
    <name evidence="1" type="ORF">O3V59_22355</name>
</gene>
<dbReference type="RefSeq" id="WP_271141098.1">
    <property type="nucleotide sequence ID" value="NZ_JAPYYP010000069.1"/>
</dbReference>
<evidence type="ECO:0000313" key="1">
    <source>
        <dbReference type="EMBL" id="MDA5111077.1"/>
    </source>
</evidence>
<dbReference type="Proteomes" id="UP001151071">
    <property type="component" value="Unassembled WGS sequence"/>
</dbReference>